<evidence type="ECO:0000259" key="8">
    <source>
        <dbReference type="SMART" id="SM00409"/>
    </source>
</evidence>
<dbReference type="SMART" id="SM00409">
    <property type="entry name" value="IG"/>
    <property type="match status" value="1"/>
</dbReference>
<dbReference type="SUPFAM" id="SSF48726">
    <property type="entry name" value="Immunoglobulin"/>
    <property type="match status" value="1"/>
</dbReference>
<feature type="transmembrane region" description="Helical" evidence="6">
    <location>
        <begin position="219"/>
        <end position="240"/>
    </location>
</feature>
<evidence type="ECO:0000313" key="10">
    <source>
        <dbReference type="Proteomes" id="UP000002281"/>
    </source>
</evidence>
<accession>A0A9L0SEP7</accession>
<dbReference type="AlphaFoldDB" id="A0A9L0SEP7"/>
<dbReference type="Proteomes" id="UP000002281">
    <property type="component" value="Chromosome 13"/>
</dbReference>
<evidence type="ECO:0000256" key="7">
    <source>
        <dbReference type="SAM" id="SignalP"/>
    </source>
</evidence>
<protein>
    <recommendedName>
        <fullName evidence="8">Immunoglobulin domain-containing protein</fullName>
    </recommendedName>
</protein>
<dbReference type="InterPro" id="IPR051694">
    <property type="entry name" value="Immunoregulatory_rcpt-like"/>
</dbReference>
<dbReference type="OrthoDB" id="6152887at2759"/>
<evidence type="ECO:0000256" key="1">
    <source>
        <dbReference type="ARBA" id="ARBA00004167"/>
    </source>
</evidence>
<evidence type="ECO:0000256" key="6">
    <source>
        <dbReference type="SAM" id="Phobius"/>
    </source>
</evidence>
<dbReference type="Pfam" id="PF07686">
    <property type="entry name" value="V-set"/>
    <property type="match status" value="1"/>
</dbReference>
<keyword evidence="7" id="KW-0732">Signal</keyword>
<feature type="region of interest" description="Disordered" evidence="5">
    <location>
        <begin position="196"/>
        <end position="216"/>
    </location>
</feature>
<dbReference type="GO" id="GO:0071944">
    <property type="term" value="C:cell periphery"/>
    <property type="evidence" value="ECO:0007669"/>
    <property type="project" value="UniProtKB-ARBA"/>
</dbReference>
<dbReference type="InterPro" id="IPR036179">
    <property type="entry name" value="Ig-like_dom_sf"/>
</dbReference>
<keyword evidence="3 6" id="KW-1133">Transmembrane helix</keyword>
<comment type="subcellular location">
    <subcellularLocation>
        <location evidence="1">Membrane</location>
        <topology evidence="1">Single-pass membrane protein</topology>
    </subcellularLocation>
</comment>
<name>A0A9L0SEP7_HORSE</name>
<dbReference type="PANTHER" id="PTHR15549">
    <property type="entry name" value="PAIRED IMMUNOGLOBULIN-LIKE TYPE 2 RECEPTOR"/>
    <property type="match status" value="1"/>
</dbReference>
<feature type="region of interest" description="Disordered" evidence="5">
    <location>
        <begin position="283"/>
        <end position="340"/>
    </location>
</feature>
<sequence>MPRFPSGDPSIGPPYSAACLLISLEESRAVGLPLLLLLLLASLQAGSLPGSNPKTGYGVDQPEHLSAPQGGSIHIPFSFNRPWELTEVHNLSISWRRKHFHGEFIYNMTPRFIHKDYENRLFLNWREGSKTGFLQISNLRREDESIYFCRVQLNTLIGRREVWQSILGTNLTITRAVKTTTLGPTTTAATTTATTTTVDCRDSGGKRNSESQSPSLEPVVGVALASAVLKITILGLMVYLRWKRRKGLRTKARTPDSHVTRTIRLQCALSDLCWATLQIASQSSSWQPPSDPTPLHSSSEPLQAGRRAPHKENHQMRVLTPSCPASRHPPVPMQGILPEH</sequence>
<organism evidence="9 10">
    <name type="scientific">Equus caballus</name>
    <name type="common">Horse</name>
    <dbReference type="NCBI Taxonomy" id="9796"/>
    <lineage>
        <taxon>Eukaryota</taxon>
        <taxon>Metazoa</taxon>
        <taxon>Chordata</taxon>
        <taxon>Craniata</taxon>
        <taxon>Vertebrata</taxon>
        <taxon>Euteleostomi</taxon>
        <taxon>Mammalia</taxon>
        <taxon>Eutheria</taxon>
        <taxon>Laurasiatheria</taxon>
        <taxon>Perissodactyla</taxon>
        <taxon>Equidae</taxon>
        <taxon>Equus</taxon>
    </lineage>
</organism>
<dbReference type="Ensembl" id="ENSECAT00000123684.1">
    <property type="protein sequence ID" value="ENSECAP00000072485.1"/>
    <property type="gene ID" value="ENSECAG00000032598.2"/>
</dbReference>
<dbReference type="GO" id="GO:0016020">
    <property type="term" value="C:membrane"/>
    <property type="evidence" value="ECO:0007669"/>
    <property type="project" value="UniProtKB-SubCell"/>
</dbReference>
<evidence type="ECO:0000313" key="9">
    <source>
        <dbReference type="Ensembl" id="ENSECAP00000072485.1"/>
    </source>
</evidence>
<keyword evidence="10" id="KW-1185">Reference proteome</keyword>
<feature type="compositionally biased region" description="Basic and acidic residues" evidence="5">
    <location>
        <begin position="199"/>
        <end position="209"/>
    </location>
</feature>
<keyword evidence="2 6" id="KW-0812">Transmembrane</keyword>
<gene>
    <name evidence="9" type="primary">LOC111776188</name>
</gene>
<evidence type="ECO:0000256" key="3">
    <source>
        <dbReference type="ARBA" id="ARBA00022989"/>
    </source>
</evidence>
<reference evidence="9" key="3">
    <citation type="submission" date="2025-09" db="UniProtKB">
        <authorList>
            <consortium name="Ensembl"/>
        </authorList>
    </citation>
    <scope>IDENTIFICATION</scope>
    <source>
        <strain evidence="9">Thoroughbred</strain>
    </source>
</reference>
<feature type="signal peptide" evidence="7">
    <location>
        <begin position="1"/>
        <end position="45"/>
    </location>
</feature>
<keyword evidence="4 6" id="KW-0472">Membrane</keyword>
<evidence type="ECO:0000256" key="5">
    <source>
        <dbReference type="SAM" id="MobiDB-lite"/>
    </source>
</evidence>
<dbReference type="GeneTree" id="ENSGT00390000008831"/>
<reference evidence="9" key="2">
    <citation type="submission" date="2025-08" db="UniProtKB">
        <authorList>
            <consortium name="Ensembl"/>
        </authorList>
    </citation>
    <scope>IDENTIFICATION</scope>
    <source>
        <strain evidence="9">Thoroughbred</strain>
    </source>
</reference>
<evidence type="ECO:0000256" key="2">
    <source>
        <dbReference type="ARBA" id="ARBA00022692"/>
    </source>
</evidence>
<reference evidence="9 10" key="1">
    <citation type="journal article" date="2009" name="Science">
        <title>Genome sequence, comparative analysis, and population genetics of the domestic horse.</title>
        <authorList>
            <consortium name="Broad Institute Genome Sequencing Platform"/>
            <consortium name="Broad Institute Whole Genome Assembly Team"/>
            <person name="Wade C.M."/>
            <person name="Giulotto E."/>
            <person name="Sigurdsson S."/>
            <person name="Zoli M."/>
            <person name="Gnerre S."/>
            <person name="Imsland F."/>
            <person name="Lear T.L."/>
            <person name="Adelson D.L."/>
            <person name="Bailey E."/>
            <person name="Bellone R.R."/>
            <person name="Bloecker H."/>
            <person name="Distl O."/>
            <person name="Edgar R.C."/>
            <person name="Garber M."/>
            <person name="Leeb T."/>
            <person name="Mauceli E."/>
            <person name="MacLeod J.N."/>
            <person name="Penedo M.C.T."/>
            <person name="Raison J.M."/>
            <person name="Sharpe T."/>
            <person name="Vogel J."/>
            <person name="Andersson L."/>
            <person name="Antczak D.F."/>
            <person name="Biagi T."/>
            <person name="Binns M.M."/>
            <person name="Chowdhary B.P."/>
            <person name="Coleman S.J."/>
            <person name="Della Valle G."/>
            <person name="Fryc S."/>
            <person name="Guerin G."/>
            <person name="Hasegawa T."/>
            <person name="Hill E.W."/>
            <person name="Jurka J."/>
            <person name="Kiialainen A."/>
            <person name="Lindgren G."/>
            <person name="Liu J."/>
            <person name="Magnani E."/>
            <person name="Mickelson J.R."/>
            <person name="Murray J."/>
            <person name="Nergadze S.G."/>
            <person name="Onofrio R."/>
            <person name="Pedroni S."/>
            <person name="Piras M.F."/>
            <person name="Raudsepp T."/>
            <person name="Rocchi M."/>
            <person name="Roeed K.H."/>
            <person name="Ryder O.A."/>
            <person name="Searle S."/>
            <person name="Skow L."/>
            <person name="Swinburne J.E."/>
            <person name="Syvaenen A.C."/>
            <person name="Tozaki T."/>
            <person name="Valberg S.J."/>
            <person name="Vaudin M."/>
            <person name="White J.R."/>
            <person name="Zody M.C."/>
            <person name="Lander E.S."/>
            <person name="Lindblad-Toh K."/>
        </authorList>
    </citation>
    <scope>NUCLEOTIDE SEQUENCE [LARGE SCALE GENOMIC DNA]</scope>
    <source>
        <strain evidence="9 10">Thoroughbred</strain>
    </source>
</reference>
<dbReference type="GO" id="GO:0042288">
    <property type="term" value="F:MHC class I protein binding"/>
    <property type="evidence" value="ECO:0000318"/>
    <property type="project" value="GO_Central"/>
</dbReference>
<dbReference type="InterPro" id="IPR013106">
    <property type="entry name" value="Ig_V-set"/>
</dbReference>
<dbReference type="PANTHER" id="PTHR15549:SF26">
    <property type="entry name" value="AXIAL BUDDING PATTERN PROTEIN 2-RELATED"/>
    <property type="match status" value="1"/>
</dbReference>
<evidence type="ECO:0000256" key="4">
    <source>
        <dbReference type="ARBA" id="ARBA00023136"/>
    </source>
</evidence>
<dbReference type="InterPro" id="IPR013783">
    <property type="entry name" value="Ig-like_fold"/>
</dbReference>
<proteinExistence type="predicted"/>
<dbReference type="InterPro" id="IPR003599">
    <property type="entry name" value="Ig_sub"/>
</dbReference>
<dbReference type="Gene3D" id="2.60.40.10">
    <property type="entry name" value="Immunoglobulins"/>
    <property type="match status" value="1"/>
</dbReference>
<feature type="domain" description="Immunoglobulin" evidence="8">
    <location>
        <begin position="62"/>
        <end position="174"/>
    </location>
</feature>
<feature type="chain" id="PRO_5040282266" description="Immunoglobulin domain-containing protein" evidence="7">
    <location>
        <begin position="46"/>
        <end position="340"/>
    </location>
</feature>